<dbReference type="EMBL" id="JBBKZU010000007">
    <property type="protein sequence ID" value="MEJ8812757.1"/>
    <property type="molecule type" value="Genomic_DNA"/>
</dbReference>
<organism evidence="3 4">
    <name type="scientific">Variovorax ureilyticus</name>
    <dbReference type="NCBI Taxonomy" id="1836198"/>
    <lineage>
        <taxon>Bacteria</taxon>
        <taxon>Pseudomonadati</taxon>
        <taxon>Pseudomonadota</taxon>
        <taxon>Betaproteobacteria</taxon>
        <taxon>Burkholderiales</taxon>
        <taxon>Comamonadaceae</taxon>
        <taxon>Variovorax</taxon>
    </lineage>
</organism>
<reference evidence="3 4" key="1">
    <citation type="submission" date="2024-03" db="EMBL/GenBank/DDBJ databases">
        <title>Novel species of the genus Variovorax.</title>
        <authorList>
            <person name="Liu Q."/>
            <person name="Xin Y.-H."/>
        </authorList>
    </citation>
    <scope>NUCLEOTIDE SEQUENCE [LARGE SCALE GENOMIC DNA]</scope>
    <source>
        <strain evidence="3 4">KACC 18899</strain>
    </source>
</reference>
<proteinExistence type="predicted"/>
<keyword evidence="2" id="KW-0472">Membrane</keyword>
<dbReference type="Proteomes" id="UP001365846">
    <property type="component" value="Unassembled WGS sequence"/>
</dbReference>
<evidence type="ECO:0000256" key="1">
    <source>
        <dbReference type="SAM" id="MobiDB-lite"/>
    </source>
</evidence>
<keyword evidence="2" id="KW-1133">Transmembrane helix</keyword>
<accession>A0ABU8VGI0</accession>
<sequence length="71" mass="7497">MHDPALLGLAASSATLGILAVWKARAVRWLAIALFGVSATWLVISESSPLNSPDHRRNEITVAPVPLRPGG</sequence>
<name>A0ABU8VGI0_9BURK</name>
<keyword evidence="2" id="KW-0812">Transmembrane</keyword>
<evidence type="ECO:0000256" key="2">
    <source>
        <dbReference type="SAM" id="Phobius"/>
    </source>
</evidence>
<evidence type="ECO:0000313" key="3">
    <source>
        <dbReference type="EMBL" id="MEJ8812757.1"/>
    </source>
</evidence>
<dbReference type="RefSeq" id="WP_340358012.1">
    <property type="nucleotide sequence ID" value="NZ_JBBKZU010000007.1"/>
</dbReference>
<feature type="transmembrane region" description="Helical" evidence="2">
    <location>
        <begin position="6"/>
        <end position="22"/>
    </location>
</feature>
<keyword evidence="4" id="KW-1185">Reference proteome</keyword>
<gene>
    <name evidence="3" type="ORF">WKW77_16845</name>
</gene>
<feature type="region of interest" description="Disordered" evidence="1">
    <location>
        <begin position="49"/>
        <end position="71"/>
    </location>
</feature>
<protein>
    <submittedName>
        <fullName evidence="3">Uncharacterized protein</fullName>
    </submittedName>
</protein>
<comment type="caution">
    <text evidence="3">The sequence shown here is derived from an EMBL/GenBank/DDBJ whole genome shotgun (WGS) entry which is preliminary data.</text>
</comment>
<evidence type="ECO:0000313" key="4">
    <source>
        <dbReference type="Proteomes" id="UP001365846"/>
    </source>
</evidence>
<feature type="transmembrane region" description="Helical" evidence="2">
    <location>
        <begin position="27"/>
        <end position="44"/>
    </location>
</feature>